<dbReference type="Pfam" id="PF00675">
    <property type="entry name" value="Peptidase_M16"/>
    <property type="match status" value="1"/>
</dbReference>
<dbReference type="OrthoDB" id="9811314at2"/>
<dbReference type="KEGG" id="ltr:EVS81_02810"/>
<dbReference type="RefSeq" id="WP_130109035.1">
    <property type="nucleotide sequence ID" value="NZ_CP035806.1"/>
</dbReference>
<feature type="domain" description="Peptidase M16 N-terminal" evidence="2">
    <location>
        <begin position="33"/>
        <end position="184"/>
    </location>
</feature>
<sequence length="480" mass="51349">MRDPILLPLDLPELEADLSGGLVRRTVHPSGLRVLTERMPGARSASIGFWVGVGSRDEQSEREDAPGSLGSTHFLEHLLFKGTPSRDAYAIATSFDRIGAEHNALTAKEYTCYYAKVRDADIDGAVTVLADMVTNSTLSTTEFEIERGVILEELAMAADDLADVANERFFEAVLGEHPLGRPIGGNPETIRAAHRDDVNQHYRERYDPTTLVVTAAGAVDHDRLVEQVLAVLNLSPEERWHTDRVAAPARRAQLAAGATVVPAPGAPAADGAAGGSPVTEAAGRAFSAGAEPRVHLTERPSEQVNLMIGTEGLCASDDRRFAFGIMNSVLGGGMSSRLFQEIREKRGLAYTAYSFGASYSDAGVFGMYAGTAPEKAEEVARLSRLELQKLADGGITEEEHERALGQIAGSSALALEDSDTRMGRLARAELGSGELYDLDASLERFAAATAEEIREVAALFAERPLTTVAVGEVDRAGFRG</sequence>
<gene>
    <name evidence="4" type="ORF">EVS81_02810</name>
</gene>
<comment type="similarity">
    <text evidence="1">Belongs to the peptidase M16 family.</text>
</comment>
<dbReference type="PANTHER" id="PTHR11851">
    <property type="entry name" value="METALLOPROTEASE"/>
    <property type="match status" value="1"/>
</dbReference>
<evidence type="ECO:0000259" key="3">
    <source>
        <dbReference type="Pfam" id="PF05193"/>
    </source>
</evidence>
<keyword evidence="5" id="KW-1185">Reference proteome</keyword>
<dbReference type="AlphaFoldDB" id="A0A4P6KC46"/>
<dbReference type="Proteomes" id="UP000289260">
    <property type="component" value="Chromosome"/>
</dbReference>
<name>A0A4P6KC46_9MICO</name>
<dbReference type="PANTHER" id="PTHR11851:SF49">
    <property type="entry name" value="MITOCHONDRIAL-PROCESSING PEPTIDASE SUBUNIT ALPHA"/>
    <property type="match status" value="1"/>
</dbReference>
<protein>
    <submittedName>
        <fullName evidence="4">Insulinase family protein</fullName>
    </submittedName>
</protein>
<evidence type="ECO:0000259" key="2">
    <source>
        <dbReference type="Pfam" id="PF00675"/>
    </source>
</evidence>
<accession>A0A4P6KC46</accession>
<dbReference type="Pfam" id="PF05193">
    <property type="entry name" value="Peptidase_M16_C"/>
    <property type="match status" value="1"/>
</dbReference>
<feature type="domain" description="Peptidase M16 C-terminal" evidence="3">
    <location>
        <begin position="195"/>
        <end position="404"/>
    </location>
</feature>
<evidence type="ECO:0000313" key="4">
    <source>
        <dbReference type="EMBL" id="QBE47886.1"/>
    </source>
</evidence>
<dbReference type="InterPro" id="IPR011249">
    <property type="entry name" value="Metalloenz_LuxS/M16"/>
</dbReference>
<evidence type="ECO:0000313" key="5">
    <source>
        <dbReference type="Proteomes" id="UP000289260"/>
    </source>
</evidence>
<evidence type="ECO:0000256" key="1">
    <source>
        <dbReference type="ARBA" id="ARBA00007261"/>
    </source>
</evidence>
<dbReference type="GO" id="GO:0046872">
    <property type="term" value="F:metal ion binding"/>
    <property type="evidence" value="ECO:0007669"/>
    <property type="project" value="InterPro"/>
</dbReference>
<dbReference type="InterPro" id="IPR007863">
    <property type="entry name" value="Peptidase_M16_C"/>
</dbReference>
<organism evidence="4 5">
    <name type="scientific">Leucobacter triazinivorans</name>
    <dbReference type="NCBI Taxonomy" id="1784719"/>
    <lineage>
        <taxon>Bacteria</taxon>
        <taxon>Bacillati</taxon>
        <taxon>Actinomycetota</taxon>
        <taxon>Actinomycetes</taxon>
        <taxon>Micrococcales</taxon>
        <taxon>Microbacteriaceae</taxon>
        <taxon>Leucobacter</taxon>
    </lineage>
</organism>
<reference evidence="4 5" key="1">
    <citation type="submission" date="2019-02" db="EMBL/GenBank/DDBJ databases">
        <authorList>
            <person name="Sun L."/>
            <person name="Pan D."/>
            <person name="Wu X."/>
        </authorList>
    </citation>
    <scope>NUCLEOTIDE SEQUENCE [LARGE SCALE GENOMIC DNA]</scope>
    <source>
        <strain evidence="4 5">JW-1</strain>
    </source>
</reference>
<proteinExistence type="inferred from homology"/>
<dbReference type="EMBL" id="CP035806">
    <property type="protein sequence ID" value="QBE47886.1"/>
    <property type="molecule type" value="Genomic_DNA"/>
</dbReference>
<dbReference type="SUPFAM" id="SSF63411">
    <property type="entry name" value="LuxS/MPP-like metallohydrolase"/>
    <property type="match status" value="2"/>
</dbReference>
<dbReference type="Gene3D" id="3.30.830.10">
    <property type="entry name" value="Metalloenzyme, LuxS/M16 peptidase-like"/>
    <property type="match status" value="2"/>
</dbReference>
<dbReference type="InterPro" id="IPR050361">
    <property type="entry name" value="MPP/UQCRC_Complex"/>
</dbReference>
<dbReference type="InterPro" id="IPR011765">
    <property type="entry name" value="Pept_M16_N"/>
</dbReference>